<dbReference type="OrthoDB" id="128799at2"/>
<dbReference type="SUPFAM" id="SSF53474">
    <property type="entry name" value="alpha/beta-Hydrolases"/>
    <property type="match status" value="1"/>
</dbReference>
<dbReference type="Pfam" id="PF00326">
    <property type="entry name" value="Peptidase_S9"/>
    <property type="match status" value="1"/>
</dbReference>
<dbReference type="STRING" id="260084.SAMN02927928_1742"/>
<keyword evidence="3" id="KW-0031">Aminopeptidase</keyword>
<proteinExistence type="predicted"/>
<feature type="domain" description="Peptidase S9 prolyl oligopeptidase catalytic" evidence="2">
    <location>
        <begin position="454"/>
        <end position="664"/>
    </location>
</feature>
<keyword evidence="1" id="KW-0378">Hydrolase</keyword>
<keyword evidence="3" id="KW-0645">Protease</keyword>
<protein>
    <submittedName>
        <fullName evidence="3">Dipeptidyl aminopeptidase/acylaminoacyl peptidase</fullName>
    </submittedName>
</protein>
<dbReference type="SUPFAM" id="SSF82171">
    <property type="entry name" value="DPP6 N-terminal domain-like"/>
    <property type="match status" value="1"/>
</dbReference>
<evidence type="ECO:0000259" key="2">
    <source>
        <dbReference type="Pfam" id="PF00326"/>
    </source>
</evidence>
<keyword evidence="4" id="KW-1185">Reference proteome</keyword>
<accession>A0A1G4RBS9</accession>
<dbReference type="AlphaFoldDB" id="A0A1G4RBS9"/>
<dbReference type="InterPro" id="IPR001375">
    <property type="entry name" value="Peptidase_S9_cat"/>
</dbReference>
<dbReference type="GO" id="GO:0004252">
    <property type="term" value="F:serine-type endopeptidase activity"/>
    <property type="evidence" value="ECO:0007669"/>
    <property type="project" value="TreeGrafter"/>
</dbReference>
<dbReference type="Gene3D" id="3.40.50.1820">
    <property type="entry name" value="alpha/beta hydrolase"/>
    <property type="match status" value="1"/>
</dbReference>
<evidence type="ECO:0000256" key="1">
    <source>
        <dbReference type="ARBA" id="ARBA00022801"/>
    </source>
</evidence>
<evidence type="ECO:0000313" key="4">
    <source>
        <dbReference type="Proteomes" id="UP000199150"/>
    </source>
</evidence>
<dbReference type="Proteomes" id="UP000199150">
    <property type="component" value="Unassembled WGS sequence"/>
</dbReference>
<gene>
    <name evidence="3" type="ORF">SAMN02927928_1742</name>
</gene>
<organism evidence="3 4">
    <name type="scientific">Asticcacaulis taihuensis</name>
    <dbReference type="NCBI Taxonomy" id="260084"/>
    <lineage>
        <taxon>Bacteria</taxon>
        <taxon>Pseudomonadati</taxon>
        <taxon>Pseudomonadota</taxon>
        <taxon>Alphaproteobacteria</taxon>
        <taxon>Caulobacterales</taxon>
        <taxon>Caulobacteraceae</taxon>
        <taxon>Asticcacaulis</taxon>
    </lineage>
</organism>
<dbReference type="PANTHER" id="PTHR42776:SF27">
    <property type="entry name" value="DIPEPTIDYL PEPTIDASE FAMILY MEMBER 6"/>
    <property type="match status" value="1"/>
</dbReference>
<dbReference type="RefSeq" id="WP_090646524.1">
    <property type="nucleotide sequence ID" value="NZ_CBCRYE010000004.1"/>
</dbReference>
<reference evidence="4" key="1">
    <citation type="submission" date="2016-10" db="EMBL/GenBank/DDBJ databases">
        <authorList>
            <person name="Varghese N."/>
            <person name="Submissions S."/>
        </authorList>
    </citation>
    <scope>NUCLEOTIDE SEQUENCE [LARGE SCALE GENOMIC DNA]</scope>
    <source>
        <strain evidence="4">CGMCC 1.3431</strain>
    </source>
</reference>
<name>A0A1G4RBS9_9CAUL</name>
<sequence length="668" mass="73128">MASHSQISRRFFVAALGGVSTLSLWNRALAQKTGTQTAATTAAPPPLNVYGKLPAVEKVALSPDAKRIAMIMEKNGERIVFDYDLSTGKAAAAAIAGDKLREVMWADNSHVLIVTSNTEIYYGSKYEQSYGLVLDVPAGKRIQLYANVTGVPTSIVTGDFYRIKAEDGYRITASGFKRPEGIGTADGGSTATETIDRCLYAFGTTTGRGFKLDVDSRPVQDWIVRADGTVAAKSVYDDDTKKWTVSVKGDKGWQTLLNVDAKYDMPGLWGLGRNAQSVLIKFNSGEDTGRFFEYDFSGNRSPLELKRSDNYPIYHPQTYLLAGFGNSGSAETWTFYDPVMKRLPALITDALPGQLNQMLAFAEDPRKVLVFTEGAGDAGTYYFFDFTTGDYKEIGSAYPDLPGDWVAQKAYIQYKAADGLDIPAWVTLPPHREAKNCPLVVLPHGGPEAFDAGEFDWISQAIASRGYVVLQPNYRGSSGYGKDYTAKGYGEFGRKMQTDLSDGVAHLAKEGMIDPKRVAIAGGSYGGYAALAGVSLQKGIYNCAVSISGLSNLKTFLDYRRERVGFDGDSYSMLYWKRFMGDDSRLAEISPINHVADITAPVMLIHGKDDVVVPFDQSQQIYDALKRAGKDVELVAADHEDHWLSREPSRVQTLEAMMGFLLKHNPPA</sequence>
<dbReference type="InterPro" id="IPR029058">
    <property type="entry name" value="AB_hydrolase_fold"/>
</dbReference>
<dbReference type="GO" id="GO:0004177">
    <property type="term" value="F:aminopeptidase activity"/>
    <property type="evidence" value="ECO:0007669"/>
    <property type="project" value="UniProtKB-KW"/>
</dbReference>
<dbReference type="PANTHER" id="PTHR42776">
    <property type="entry name" value="SERINE PEPTIDASE S9 FAMILY MEMBER"/>
    <property type="match status" value="1"/>
</dbReference>
<dbReference type="EMBL" id="FMTS01000002">
    <property type="protein sequence ID" value="SCW54015.1"/>
    <property type="molecule type" value="Genomic_DNA"/>
</dbReference>
<dbReference type="GO" id="GO:0006508">
    <property type="term" value="P:proteolysis"/>
    <property type="evidence" value="ECO:0007669"/>
    <property type="project" value="InterPro"/>
</dbReference>
<evidence type="ECO:0000313" key="3">
    <source>
        <dbReference type="EMBL" id="SCW54015.1"/>
    </source>
</evidence>